<dbReference type="Gene3D" id="3.90.1720.10">
    <property type="entry name" value="endopeptidase domain like (from Nostoc punctiforme)"/>
    <property type="match status" value="1"/>
</dbReference>
<protein>
    <submittedName>
        <fullName evidence="2">CHAP domain-containing protein</fullName>
    </submittedName>
</protein>
<feature type="domain" description="Peptidase C51" evidence="1">
    <location>
        <begin position="49"/>
        <end position="186"/>
    </location>
</feature>
<reference evidence="3" key="1">
    <citation type="journal article" date="2019" name="Int. J. Syst. Evol. Microbiol.">
        <title>The Global Catalogue of Microorganisms (GCM) 10K type strain sequencing project: providing services to taxonomists for standard genome sequencing and annotation.</title>
        <authorList>
            <consortium name="The Broad Institute Genomics Platform"/>
            <consortium name="The Broad Institute Genome Sequencing Center for Infectious Disease"/>
            <person name="Wu L."/>
            <person name="Ma J."/>
        </authorList>
    </citation>
    <scope>NUCLEOTIDE SEQUENCE [LARGE SCALE GENOMIC DNA]</scope>
    <source>
        <strain evidence="3">CGMCC 1.16060</strain>
    </source>
</reference>
<accession>A0ABQ1THZ7</accession>
<dbReference type="RefSeq" id="WP_163392945.1">
    <property type="nucleotide sequence ID" value="NZ_BMKP01000001.1"/>
</dbReference>
<dbReference type="InterPro" id="IPR007921">
    <property type="entry name" value="CHAP_dom"/>
</dbReference>
<proteinExistence type="predicted"/>
<evidence type="ECO:0000313" key="2">
    <source>
        <dbReference type="EMBL" id="GGE95827.1"/>
    </source>
</evidence>
<comment type="caution">
    <text evidence="2">The sequence shown here is derived from an EMBL/GenBank/DDBJ whole genome shotgun (WGS) entry which is preliminary data.</text>
</comment>
<dbReference type="SUPFAM" id="SSF54001">
    <property type="entry name" value="Cysteine proteinases"/>
    <property type="match status" value="1"/>
</dbReference>
<dbReference type="EMBL" id="BMKP01000001">
    <property type="protein sequence ID" value="GGE95827.1"/>
    <property type="molecule type" value="Genomic_DNA"/>
</dbReference>
<name>A0ABQ1THZ7_9FLAO</name>
<dbReference type="InterPro" id="IPR038765">
    <property type="entry name" value="Papain-like_cys_pep_sf"/>
</dbReference>
<dbReference type="PANTHER" id="PTHR30094">
    <property type="entry name" value="BIFUNCTIONAL GLUTATHIONYLSPERMIDINE SYNTHETASE/AMIDASE-RELATED"/>
    <property type="match status" value="1"/>
</dbReference>
<dbReference type="InterPro" id="IPR051705">
    <property type="entry name" value="Gsp_Synthetase/Amidase"/>
</dbReference>
<evidence type="ECO:0000313" key="3">
    <source>
        <dbReference type="Proteomes" id="UP000655016"/>
    </source>
</evidence>
<keyword evidence="3" id="KW-1185">Reference proteome</keyword>
<organism evidence="2 3">
    <name type="scientific">Flavobacterium limi</name>
    <dbReference type="NCBI Taxonomy" id="2045105"/>
    <lineage>
        <taxon>Bacteria</taxon>
        <taxon>Pseudomonadati</taxon>
        <taxon>Bacteroidota</taxon>
        <taxon>Flavobacteriia</taxon>
        <taxon>Flavobacteriales</taxon>
        <taxon>Flavobacteriaceae</taxon>
        <taxon>Flavobacterium</taxon>
    </lineage>
</organism>
<evidence type="ECO:0000259" key="1">
    <source>
        <dbReference type="PROSITE" id="PS50911"/>
    </source>
</evidence>
<gene>
    <name evidence="2" type="ORF">GCM10011518_01380</name>
</gene>
<dbReference type="Proteomes" id="UP000655016">
    <property type="component" value="Unassembled WGS sequence"/>
</dbReference>
<dbReference type="PROSITE" id="PS50911">
    <property type="entry name" value="CHAP"/>
    <property type="match status" value="1"/>
</dbReference>
<dbReference type="PANTHER" id="PTHR30094:SF0">
    <property type="entry name" value="BIFUNCTIONAL GLUTATHIONYLSPERMIDINE SYNTHETASE_AMIDASE-RELATED"/>
    <property type="match status" value="1"/>
</dbReference>
<sequence length="197" mass="22727">MKIKKITLLIISVLVLGYAGIRFVKKINLNRNYKIGQSLDSLNGVKVYYNGGVDNVVERNVTKDNYNLGLKYQCVEFVKRYYYEHYNHKMPDAYGHAKDFFDPKVKDGELNLKRDLIQYTNLSKAKPEIGDLVIFSGSVLNRFGHVAIISKISETEVEIIQQNPGPFSSSREVFVLKKQEGKYKIENSRLLGWLRKE</sequence>
<dbReference type="Pfam" id="PF05257">
    <property type="entry name" value="CHAP"/>
    <property type="match status" value="1"/>
</dbReference>